<evidence type="ECO:0000313" key="14">
    <source>
        <dbReference type="Proteomes" id="UP000275408"/>
    </source>
</evidence>
<evidence type="ECO:0000256" key="6">
    <source>
        <dbReference type="ARBA" id="ARBA00023136"/>
    </source>
</evidence>
<dbReference type="SUPFAM" id="SSF81321">
    <property type="entry name" value="Family A G protein-coupled receptor-like"/>
    <property type="match status" value="1"/>
</dbReference>
<evidence type="ECO:0000256" key="5">
    <source>
        <dbReference type="ARBA" id="ARBA00023040"/>
    </source>
</evidence>
<dbReference type="GO" id="GO:0004930">
    <property type="term" value="F:G protein-coupled receptor activity"/>
    <property type="evidence" value="ECO:0007669"/>
    <property type="project" value="UniProtKB-KW"/>
</dbReference>
<feature type="transmembrane region" description="Helical" evidence="11">
    <location>
        <begin position="69"/>
        <end position="91"/>
    </location>
</feature>
<comment type="similarity">
    <text evidence="10">Belongs to the G-protein coupled receptor 1 family.</text>
</comment>
<evidence type="ECO:0000259" key="12">
    <source>
        <dbReference type="PROSITE" id="PS50262"/>
    </source>
</evidence>
<evidence type="ECO:0000256" key="3">
    <source>
        <dbReference type="ARBA" id="ARBA00022692"/>
    </source>
</evidence>
<feature type="transmembrane region" description="Helical" evidence="11">
    <location>
        <begin position="111"/>
        <end position="133"/>
    </location>
</feature>
<dbReference type="AlphaFoldDB" id="A0A3M6UN51"/>
<feature type="domain" description="G-protein coupled receptors family 1 profile" evidence="12">
    <location>
        <begin position="50"/>
        <end position="296"/>
    </location>
</feature>
<keyword evidence="7 10" id="KW-0675">Receptor</keyword>
<dbReference type="Pfam" id="PF00001">
    <property type="entry name" value="7tm_1"/>
    <property type="match status" value="1"/>
</dbReference>
<gene>
    <name evidence="13" type="ORF">pdam_00007454</name>
</gene>
<evidence type="ECO:0000256" key="1">
    <source>
        <dbReference type="ARBA" id="ARBA00004651"/>
    </source>
</evidence>
<evidence type="ECO:0000256" key="2">
    <source>
        <dbReference type="ARBA" id="ARBA00022475"/>
    </source>
</evidence>
<keyword evidence="5 10" id="KW-0297">G-protein coupled receptor</keyword>
<keyword evidence="9 10" id="KW-0807">Transducer</keyword>
<dbReference type="PROSITE" id="PS00237">
    <property type="entry name" value="G_PROTEIN_RECEP_F1_1"/>
    <property type="match status" value="1"/>
</dbReference>
<evidence type="ECO:0000256" key="11">
    <source>
        <dbReference type="SAM" id="Phobius"/>
    </source>
</evidence>
<keyword evidence="2" id="KW-1003">Cell membrane</keyword>
<evidence type="ECO:0000256" key="8">
    <source>
        <dbReference type="ARBA" id="ARBA00023180"/>
    </source>
</evidence>
<dbReference type="GO" id="GO:0005886">
    <property type="term" value="C:plasma membrane"/>
    <property type="evidence" value="ECO:0007669"/>
    <property type="project" value="UniProtKB-SubCell"/>
</dbReference>
<dbReference type="EMBL" id="RCHS01001119">
    <property type="protein sequence ID" value="RMX55123.1"/>
    <property type="molecule type" value="Genomic_DNA"/>
</dbReference>
<name>A0A3M6UN51_POCDA</name>
<accession>A0A3M6UN51</accession>
<keyword evidence="3 10" id="KW-0812">Transmembrane</keyword>
<keyword evidence="6 11" id="KW-0472">Membrane</keyword>
<comment type="caution">
    <text evidence="13">The sequence shown here is derived from an EMBL/GenBank/DDBJ whole genome shotgun (WGS) entry which is preliminary data.</text>
</comment>
<dbReference type="OrthoDB" id="5961208at2759"/>
<keyword evidence="8" id="KW-0325">Glycoprotein</keyword>
<keyword evidence="14" id="KW-1185">Reference proteome</keyword>
<dbReference type="PROSITE" id="PS50262">
    <property type="entry name" value="G_PROTEIN_RECEP_F1_2"/>
    <property type="match status" value="1"/>
</dbReference>
<dbReference type="InterPro" id="IPR017452">
    <property type="entry name" value="GPCR_Rhodpsn_7TM"/>
</dbReference>
<comment type="subcellular location">
    <subcellularLocation>
        <location evidence="1">Cell membrane</location>
        <topology evidence="1">Multi-pass membrane protein</topology>
    </subcellularLocation>
</comment>
<dbReference type="STRING" id="46731.A0A3M6UN51"/>
<dbReference type="InterPro" id="IPR000276">
    <property type="entry name" value="GPCR_Rhodpsn"/>
</dbReference>
<feature type="transmembrane region" description="Helical" evidence="11">
    <location>
        <begin position="242"/>
        <end position="263"/>
    </location>
</feature>
<protein>
    <recommendedName>
        <fullName evidence="12">G-protein coupled receptors family 1 profile domain-containing protein</fullName>
    </recommendedName>
</protein>
<evidence type="ECO:0000256" key="10">
    <source>
        <dbReference type="RuleBase" id="RU000688"/>
    </source>
</evidence>
<reference evidence="13 14" key="1">
    <citation type="journal article" date="2018" name="Sci. Rep.">
        <title>Comparative analysis of the Pocillopora damicornis genome highlights role of immune system in coral evolution.</title>
        <authorList>
            <person name="Cunning R."/>
            <person name="Bay R.A."/>
            <person name="Gillette P."/>
            <person name="Baker A.C."/>
            <person name="Traylor-Knowles N."/>
        </authorList>
    </citation>
    <scope>NUCLEOTIDE SEQUENCE [LARGE SCALE GENOMIC DNA]</scope>
    <source>
        <strain evidence="13">RSMAS</strain>
        <tissue evidence="13">Whole animal</tissue>
    </source>
</reference>
<feature type="transmembrane region" description="Helical" evidence="11">
    <location>
        <begin position="182"/>
        <end position="204"/>
    </location>
</feature>
<sequence>MDNDIVGRFLNLSSCDIYLRCYDISLNSTARLEPRRQSHRPALNRDDMPTNFLICWAVYKQRRKLLRNAFNCLVVNLAFADLVVGLIALTISTNVHLLEALTNHPDLPVLAVAHVSYFICCSASTLSLTAMAVDRYIAVARPVIYRNKIRPSHALAVSVCVWIVSISLPSVLYFEIGFIKYAFVFANMAIFATVIIFFFSYISVYHKLRTQFQMSSHLHSGMNFESANKRALEQEKRIAKTFVLILAAYLICYTPSCVIIYTLNLCHSCSCITIHWLRDLQYVFIWLNSSLNPFLYSWQIPAFREAVLDSMPLKRGRGLNQVAPGQSLEMIEDNSILRARVTIS</sequence>
<dbReference type="Gene3D" id="1.20.1070.10">
    <property type="entry name" value="Rhodopsin 7-helix transmembrane proteins"/>
    <property type="match status" value="1"/>
</dbReference>
<dbReference type="PANTHER" id="PTHR24246:SF27">
    <property type="entry name" value="ADENOSINE RECEPTOR, ISOFORM A"/>
    <property type="match status" value="1"/>
</dbReference>
<evidence type="ECO:0000256" key="4">
    <source>
        <dbReference type="ARBA" id="ARBA00022989"/>
    </source>
</evidence>
<feature type="transmembrane region" description="Helical" evidence="11">
    <location>
        <begin position="154"/>
        <end position="176"/>
    </location>
</feature>
<dbReference type="PRINTS" id="PR00237">
    <property type="entry name" value="GPCRRHODOPSN"/>
</dbReference>
<organism evidence="13 14">
    <name type="scientific">Pocillopora damicornis</name>
    <name type="common">Cauliflower coral</name>
    <name type="synonym">Millepora damicornis</name>
    <dbReference type="NCBI Taxonomy" id="46731"/>
    <lineage>
        <taxon>Eukaryota</taxon>
        <taxon>Metazoa</taxon>
        <taxon>Cnidaria</taxon>
        <taxon>Anthozoa</taxon>
        <taxon>Hexacorallia</taxon>
        <taxon>Scleractinia</taxon>
        <taxon>Astrocoeniina</taxon>
        <taxon>Pocilloporidae</taxon>
        <taxon>Pocillopora</taxon>
    </lineage>
</organism>
<dbReference type="Proteomes" id="UP000275408">
    <property type="component" value="Unassembled WGS sequence"/>
</dbReference>
<proteinExistence type="inferred from homology"/>
<dbReference type="PANTHER" id="PTHR24246">
    <property type="entry name" value="OLFACTORY RECEPTOR AND ADENOSINE RECEPTOR"/>
    <property type="match status" value="1"/>
</dbReference>
<dbReference type="CDD" id="cd00637">
    <property type="entry name" value="7tm_classA_rhodopsin-like"/>
    <property type="match status" value="1"/>
</dbReference>
<keyword evidence="4 11" id="KW-1133">Transmembrane helix</keyword>
<evidence type="ECO:0000256" key="7">
    <source>
        <dbReference type="ARBA" id="ARBA00023170"/>
    </source>
</evidence>
<evidence type="ECO:0000256" key="9">
    <source>
        <dbReference type="ARBA" id="ARBA00023224"/>
    </source>
</evidence>
<evidence type="ECO:0000313" key="13">
    <source>
        <dbReference type="EMBL" id="RMX55123.1"/>
    </source>
</evidence>